<sequence>MRYGISSGAVSIIITQAVIFYMCMLLQRQAPVFPLCAMKSTYSAVRGVIFASNAYGLENLIACPKVMLRPCLVN</sequence>
<keyword evidence="1" id="KW-1133">Transmembrane helix</keyword>
<feature type="transmembrane region" description="Helical" evidence="1">
    <location>
        <begin position="6"/>
        <end position="26"/>
    </location>
</feature>
<evidence type="ECO:0000256" key="1">
    <source>
        <dbReference type="SAM" id="Phobius"/>
    </source>
</evidence>
<protein>
    <submittedName>
        <fullName evidence="2">Uncharacterized protein</fullName>
    </submittedName>
</protein>
<dbReference type="Proteomes" id="UP001164929">
    <property type="component" value="Chromosome 1"/>
</dbReference>
<proteinExistence type="predicted"/>
<evidence type="ECO:0000313" key="3">
    <source>
        <dbReference type="Proteomes" id="UP001164929"/>
    </source>
</evidence>
<keyword evidence="1" id="KW-0812">Transmembrane</keyword>
<name>A0AAD6RQI5_9ROSI</name>
<keyword evidence="3" id="KW-1185">Reference proteome</keyword>
<accession>A0AAD6RQI5</accession>
<dbReference type="EMBL" id="JAQIZT010000001">
    <property type="protein sequence ID" value="KAJ7012372.1"/>
    <property type="molecule type" value="Genomic_DNA"/>
</dbReference>
<comment type="caution">
    <text evidence="2">The sequence shown here is derived from an EMBL/GenBank/DDBJ whole genome shotgun (WGS) entry which is preliminary data.</text>
</comment>
<organism evidence="2 3">
    <name type="scientific">Populus alba x Populus x berolinensis</name>
    <dbReference type="NCBI Taxonomy" id="444605"/>
    <lineage>
        <taxon>Eukaryota</taxon>
        <taxon>Viridiplantae</taxon>
        <taxon>Streptophyta</taxon>
        <taxon>Embryophyta</taxon>
        <taxon>Tracheophyta</taxon>
        <taxon>Spermatophyta</taxon>
        <taxon>Magnoliopsida</taxon>
        <taxon>eudicotyledons</taxon>
        <taxon>Gunneridae</taxon>
        <taxon>Pentapetalae</taxon>
        <taxon>rosids</taxon>
        <taxon>fabids</taxon>
        <taxon>Malpighiales</taxon>
        <taxon>Salicaceae</taxon>
        <taxon>Saliceae</taxon>
        <taxon>Populus</taxon>
    </lineage>
</organism>
<keyword evidence="1" id="KW-0472">Membrane</keyword>
<gene>
    <name evidence="2" type="ORF">NC653_002433</name>
</gene>
<evidence type="ECO:0000313" key="2">
    <source>
        <dbReference type="EMBL" id="KAJ7012372.1"/>
    </source>
</evidence>
<reference evidence="2 3" key="1">
    <citation type="journal article" date="2023" name="Mol. Ecol. Resour.">
        <title>Chromosome-level genome assembly of a triploid poplar Populus alba 'Berolinensis'.</title>
        <authorList>
            <person name="Chen S."/>
            <person name="Yu Y."/>
            <person name="Wang X."/>
            <person name="Wang S."/>
            <person name="Zhang T."/>
            <person name="Zhou Y."/>
            <person name="He R."/>
            <person name="Meng N."/>
            <person name="Wang Y."/>
            <person name="Liu W."/>
            <person name="Liu Z."/>
            <person name="Liu J."/>
            <person name="Guo Q."/>
            <person name="Huang H."/>
            <person name="Sederoff R.R."/>
            <person name="Wang G."/>
            <person name="Qu G."/>
            <person name="Chen S."/>
        </authorList>
    </citation>
    <scope>NUCLEOTIDE SEQUENCE [LARGE SCALE GENOMIC DNA]</scope>
    <source>
        <strain evidence="2">SC-2020</strain>
    </source>
</reference>
<dbReference type="AlphaFoldDB" id="A0AAD6RQI5"/>